<dbReference type="EMBL" id="NPEX01000238">
    <property type="protein sequence ID" value="RAI40336.1"/>
    <property type="molecule type" value="Genomic_DNA"/>
</dbReference>
<evidence type="ECO:0000256" key="6">
    <source>
        <dbReference type="ARBA" id="ARBA00022801"/>
    </source>
</evidence>
<keyword evidence="8" id="KW-0411">Iron-sulfur</keyword>
<evidence type="ECO:0000256" key="8">
    <source>
        <dbReference type="ARBA" id="ARBA00023014"/>
    </source>
</evidence>
<evidence type="ECO:0000256" key="7">
    <source>
        <dbReference type="ARBA" id="ARBA00023004"/>
    </source>
</evidence>
<dbReference type="NCBIfam" id="TIGR00758">
    <property type="entry name" value="UDG_fam4"/>
    <property type="match status" value="1"/>
</dbReference>
<feature type="domain" description="Uracil-DNA glycosylase-like" evidence="11">
    <location>
        <begin position="94"/>
        <end position="254"/>
    </location>
</feature>
<keyword evidence="13" id="KW-1185">Reference proteome</keyword>
<keyword evidence="9" id="KW-0234">DNA repair</keyword>
<dbReference type="InterPro" id="IPR036895">
    <property type="entry name" value="Uracil-DNA_glycosylase-like_sf"/>
</dbReference>
<dbReference type="CDD" id="cd10030">
    <property type="entry name" value="UDG-F4_TTUDGA_SPO1dp_like"/>
    <property type="match status" value="1"/>
</dbReference>
<reference evidence="12 13" key="1">
    <citation type="submission" date="2017-07" db="EMBL/GenBank/DDBJ databases">
        <title>Draft Genome Sequences of Select Purple Nonsulfur Bacteria.</title>
        <authorList>
            <person name="Lasarre B."/>
            <person name="Mckinlay J.B."/>
        </authorList>
    </citation>
    <scope>NUCLEOTIDE SEQUENCE [LARGE SCALE GENOMIC DNA]</scope>
    <source>
        <strain evidence="12 13">DSM 5909</strain>
    </source>
</reference>
<evidence type="ECO:0000313" key="12">
    <source>
        <dbReference type="EMBL" id="RAI40336.1"/>
    </source>
</evidence>
<evidence type="ECO:0000256" key="5">
    <source>
        <dbReference type="ARBA" id="ARBA00022763"/>
    </source>
</evidence>
<dbReference type="InterPro" id="IPR005273">
    <property type="entry name" value="Ura-DNA_glyco_family4"/>
</dbReference>
<evidence type="ECO:0000313" key="13">
    <source>
        <dbReference type="Proteomes" id="UP000249130"/>
    </source>
</evidence>
<dbReference type="InterPro" id="IPR051536">
    <property type="entry name" value="UDG_Type-4/5"/>
</dbReference>
<organism evidence="12 13">
    <name type="scientific">Rhodoplanes roseus</name>
    <dbReference type="NCBI Taxonomy" id="29409"/>
    <lineage>
        <taxon>Bacteria</taxon>
        <taxon>Pseudomonadati</taxon>
        <taxon>Pseudomonadota</taxon>
        <taxon>Alphaproteobacteria</taxon>
        <taxon>Hyphomicrobiales</taxon>
        <taxon>Nitrobacteraceae</taxon>
        <taxon>Rhodoplanes</taxon>
    </lineage>
</organism>
<evidence type="ECO:0000256" key="3">
    <source>
        <dbReference type="ARBA" id="ARBA00022485"/>
    </source>
</evidence>
<evidence type="ECO:0000256" key="10">
    <source>
        <dbReference type="SAM" id="MobiDB-lite"/>
    </source>
</evidence>
<comment type="caution">
    <text evidence="12">The sequence shown here is derived from an EMBL/GenBank/DDBJ whole genome shotgun (WGS) entry which is preliminary data.</text>
</comment>
<keyword evidence="6" id="KW-0378">Hydrolase</keyword>
<evidence type="ECO:0000256" key="2">
    <source>
        <dbReference type="ARBA" id="ARBA00019403"/>
    </source>
</evidence>
<dbReference type="GO" id="GO:0006281">
    <property type="term" value="P:DNA repair"/>
    <property type="evidence" value="ECO:0007669"/>
    <property type="project" value="UniProtKB-KW"/>
</dbReference>
<keyword evidence="4" id="KW-0479">Metal-binding</keyword>
<protein>
    <recommendedName>
        <fullName evidence="2">Type-4 uracil-DNA glycosylase</fullName>
    </recommendedName>
</protein>
<dbReference type="Proteomes" id="UP000249130">
    <property type="component" value="Unassembled WGS sequence"/>
</dbReference>
<comment type="similarity">
    <text evidence="1">Belongs to the uracil-DNA glycosylase (UDG) superfamily. Type 4 (UDGa) family.</text>
</comment>
<keyword evidence="5" id="KW-0227">DNA damage</keyword>
<dbReference type="PANTHER" id="PTHR33693:SF9">
    <property type="entry name" value="TYPE-4 URACIL-DNA GLYCOSYLASE"/>
    <property type="match status" value="1"/>
</dbReference>
<dbReference type="PANTHER" id="PTHR33693">
    <property type="entry name" value="TYPE-5 URACIL-DNA GLYCOSYLASE"/>
    <property type="match status" value="1"/>
</dbReference>
<keyword evidence="3" id="KW-0004">4Fe-4S</keyword>
<accession>A0A327KQZ0</accession>
<evidence type="ECO:0000256" key="4">
    <source>
        <dbReference type="ARBA" id="ARBA00022723"/>
    </source>
</evidence>
<name>A0A327KQZ0_9BRAD</name>
<dbReference type="OrthoDB" id="5290748at2"/>
<dbReference type="AlphaFoldDB" id="A0A327KQZ0"/>
<gene>
    <name evidence="12" type="ORF">CH341_24000</name>
</gene>
<dbReference type="Gene3D" id="3.40.470.10">
    <property type="entry name" value="Uracil-DNA glycosylase-like domain"/>
    <property type="match status" value="1"/>
</dbReference>
<feature type="region of interest" description="Disordered" evidence="10">
    <location>
        <begin position="1"/>
        <end position="37"/>
    </location>
</feature>
<dbReference type="NCBIfam" id="TIGR03914">
    <property type="entry name" value="UDG_fam_dom"/>
    <property type="match status" value="1"/>
</dbReference>
<evidence type="ECO:0000259" key="11">
    <source>
        <dbReference type="SMART" id="SM00986"/>
    </source>
</evidence>
<dbReference type="InterPro" id="IPR005122">
    <property type="entry name" value="Uracil-DNA_glycosylase-like"/>
</dbReference>
<dbReference type="SMART" id="SM00987">
    <property type="entry name" value="UreE_C"/>
    <property type="match status" value="1"/>
</dbReference>
<dbReference type="SMART" id="SM00986">
    <property type="entry name" value="UDG"/>
    <property type="match status" value="1"/>
</dbReference>
<keyword evidence="7" id="KW-0408">Iron</keyword>
<sequence length="264" mass="28889">MGEAGVDVGLGVDAEQGGGGRGGHRHGPTDRRAAPAAPADFRAVRPGTRTRRRNWFDMDHPTPDAAITSLSALREAEAACTRCPLYRDATRVVPGEGPAHARLMMVGEQPGDQEDLSGRPFVGPAGQVLDRAILEAGIDRKTVFVTNAVKHFKWEPRGKRRLHKKPNAHEIERCRWWNDIERALVRPQLVVALGATAAASLLGRSVTIGRVRGELLTGRDGEPVVVTIHPSYLLRLREKADKEREYARFVADLKACAARLRQAA</sequence>
<evidence type="ECO:0000256" key="1">
    <source>
        <dbReference type="ARBA" id="ARBA00006521"/>
    </source>
</evidence>
<dbReference type="Pfam" id="PF03167">
    <property type="entry name" value="UDG"/>
    <property type="match status" value="1"/>
</dbReference>
<dbReference type="GO" id="GO:0051539">
    <property type="term" value="F:4 iron, 4 sulfur cluster binding"/>
    <property type="evidence" value="ECO:0007669"/>
    <property type="project" value="UniProtKB-KW"/>
</dbReference>
<dbReference type="GO" id="GO:0046872">
    <property type="term" value="F:metal ion binding"/>
    <property type="evidence" value="ECO:0007669"/>
    <property type="project" value="UniProtKB-KW"/>
</dbReference>
<proteinExistence type="inferred from homology"/>
<dbReference type="GO" id="GO:0097506">
    <property type="term" value="F:deaminated base DNA N-glycosylase activity"/>
    <property type="evidence" value="ECO:0007669"/>
    <property type="project" value="UniProtKB-ARBA"/>
</dbReference>
<evidence type="ECO:0000256" key="9">
    <source>
        <dbReference type="ARBA" id="ARBA00023204"/>
    </source>
</evidence>
<dbReference type="SUPFAM" id="SSF52141">
    <property type="entry name" value="Uracil-DNA glycosylase-like"/>
    <property type="match status" value="1"/>
</dbReference>